<feature type="transmembrane region" description="Helical" evidence="8">
    <location>
        <begin position="85"/>
        <end position="104"/>
    </location>
</feature>
<comment type="subcellular location">
    <subcellularLocation>
        <location evidence="1 7">Cell membrane</location>
        <topology evidence="1 7">Multi-pass membrane protein</topology>
    </subcellularLocation>
</comment>
<dbReference type="EMBL" id="FNQR01000001">
    <property type="protein sequence ID" value="SDZ85725.1"/>
    <property type="molecule type" value="Genomic_DNA"/>
</dbReference>
<dbReference type="Proteomes" id="UP000198584">
    <property type="component" value="Unassembled WGS sequence"/>
</dbReference>
<keyword evidence="10" id="KW-1185">Reference proteome</keyword>
<comment type="similarity">
    <text evidence="7">Belongs to the drug/metabolite transporter (DMT) superfamily. Small multidrug resistance (SMR) (TC 2.A.7.1) family.</text>
</comment>
<dbReference type="STRING" id="571932.SAMN05421743_101439"/>
<proteinExistence type="inferred from homology"/>
<dbReference type="InterPro" id="IPR045324">
    <property type="entry name" value="Small_multidrug_res"/>
</dbReference>
<evidence type="ECO:0000313" key="9">
    <source>
        <dbReference type="EMBL" id="SDZ85725.1"/>
    </source>
</evidence>
<dbReference type="PANTHER" id="PTHR30561">
    <property type="entry name" value="SMR FAMILY PROTON-DEPENDENT DRUG EFFLUX TRANSPORTER SUGE"/>
    <property type="match status" value="1"/>
</dbReference>
<feature type="transmembrane region" description="Helical" evidence="8">
    <location>
        <begin position="57"/>
        <end position="79"/>
    </location>
</feature>
<reference evidence="9 10" key="1">
    <citation type="submission" date="2016-10" db="EMBL/GenBank/DDBJ databases">
        <authorList>
            <person name="de Groot N.N."/>
        </authorList>
    </citation>
    <scope>NUCLEOTIDE SEQUENCE [LARGE SCALE GENOMIC DNA]</scope>
    <source>
        <strain evidence="9 10">CCM7597</strain>
    </source>
</reference>
<sequence>MNNYLLLTFSIFFEVIGTSFMKISEGFTKAGPTLIVVACYGIALSLYVVITRSSEIGIINAIWSGGGVVVVTIIAVSLFHEPLSMVKVLGTTLILAGVVGLNLPEQRETSPEKR</sequence>
<dbReference type="Gene3D" id="1.10.3730.20">
    <property type="match status" value="1"/>
</dbReference>
<keyword evidence="4 7" id="KW-0812">Transmembrane</keyword>
<feature type="transmembrane region" description="Helical" evidence="8">
    <location>
        <begin position="33"/>
        <end position="50"/>
    </location>
</feature>
<dbReference type="OrthoDB" id="21828at2"/>
<evidence type="ECO:0000256" key="4">
    <source>
        <dbReference type="ARBA" id="ARBA00022692"/>
    </source>
</evidence>
<dbReference type="SUPFAM" id="SSF103481">
    <property type="entry name" value="Multidrug resistance efflux transporter EmrE"/>
    <property type="match status" value="1"/>
</dbReference>
<dbReference type="AlphaFoldDB" id="A0A1H3WF55"/>
<accession>A0A1H3WF55</accession>
<keyword evidence="2" id="KW-0813">Transport</keyword>
<dbReference type="RefSeq" id="WP_093041811.1">
    <property type="nucleotide sequence ID" value="NZ_FNQR01000001.1"/>
</dbReference>
<keyword evidence="3" id="KW-1003">Cell membrane</keyword>
<evidence type="ECO:0000256" key="8">
    <source>
        <dbReference type="SAM" id="Phobius"/>
    </source>
</evidence>
<dbReference type="GO" id="GO:0022857">
    <property type="term" value="F:transmembrane transporter activity"/>
    <property type="evidence" value="ECO:0007669"/>
    <property type="project" value="InterPro"/>
</dbReference>
<dbReference type="InterPro" id="IPR000390">
    <property type="entry name" value="Small_drug/metabolite_transptr"/>
</dbReference>
<protein>
    <submittedName>
        <fullName evidence="9">Small multidrug resistance pump</fullName>
    </submittedName>
</protein>
<evidence type="ECO:0000256" key="2">
    <source>
        <dbReference type="ARBA" id="ARBA00022448"/>
    </source>
</evidence>
<name>A0A1H3WF55_9BACI</name>
<dbReference type="InterPro" id="IPR037185">
    <property type="entry name" value="EmrE-like"/>
</dbReference>
<dbReference type="GO" id="GO:0005886">
    <property type="term" value="C:plasma membrane"/>
    <property type="evidence" value="ECO:0007669"/>
    <property type="project" value="UniProtKB-SubCell"/>
</dbReference>
<evidence type="ECO:0000313" key="10">
    <source>
        <dbReference type="Proteomes" id="UP000198584"/>
    </source>
</evidence>
<evidence type="ECO:0000256" key="3">
    <source>
        <dbReference type="ARBA" id="ARBA00022475"/>
    </source>
</evidence>
<dbReference type="PANTHER" id="PTHR30561:SF1">
    <property type="entry name" value="MULTIDRUG TRANSPORTER EMRE"/>
    <property type="match status" value="1"/>
</dbReference>
<evidence type="ECO:0000256" key="7">
    <source>
        <dbReference type="RuleBase" id="RU003942"/>
    </source>
</evidence>
<keyword evidence="6 8" id="KW-0472">Membrane</keyword>
<dbReference type="Pfam" id="PF00893">
    <property type="entry name" value="Multi_Drug_Res"/>
    <property type="match status" value="1"/>
</dbReference>
<keyword evidence="5 8" id="KW-1133">Transmembrane helix</keyword>
<evidence type="ECO:0000256" key="5">
    <source>
        <dbReference type="ARBA" id="ARBA00022989"/>
    </source>
</evidence>
<evidence type="ECO:0000256" key="6">
    <source>
        <dbReference type="ARBA" id="ARBA00023136"/>
    </source>
</evidence>
<organism evidence="9 10">
    <name type="scientific">Thalassobacillus cyri</name>
    <dbReference type="NCBI Taxonomy" id="571932"/>
    <lineage>
        <taxon>Bacteria</taxon>
        <taxon>Bacillati</taxon>
        <taxon>Bacillota</taxon>
        <taxon>Bacilli</taxon>
        <taxon>Bacillales</taxon>
        <taxon>Bacillaceae</taxon>
        <taxon>Thalassobacillus</taxon>
    </lineage>
</organism>
<gene>
    <name evidence="9" type="ORF">SAMN05421743_101439</name>
</gene>
<evidence type="ECO:0000256" key="1">
    <source>
        <dbReference type="ARBA" id="ARBA00004651"/>
    </source>
</evidence>